<sequence>MRRRNSVEPVIGHLKSDGKMRRCFLKGVLGDALNVLLCACGQNLRKLLRWLILPRKKIPPVSAICARHVLIELKNDQKQMALAA</sequence>
<feature type="domain" description="Transposase DDE" evidence="1">
    <location>
        <begin position="2"/>
        <end position="48"/>
    </location>
</feature>
<name>A0A917ZJ98_9GAMM</name>
<dbReference type="InterPro" id="IPR025668">
    <property type="entry name" value="Tnp_DDE_dom"/>
</dbReference>
<dbReference type="Pfam" id="PF13751">
    <property type="entry name" value="DDE_Tnp_1_6"/>
    <property type="match status" value="1"/>
</dbReference>
<protein>
    <recommendedName>
        <fullName evidence="1">Transposase DDE domain-containing protein</fullName>
    </recommendedName>
</protein>
<reference evidence="2 3" key="1">
    <citation type="journal article" date="2014" name="Int. J. Syst. Evol. Microbiol.">
        <title>Complete genome sequence of Corynebacterium casei LMG S-19264T (=DSM 44701T), isolated from a smear-ripened cheese.</title>
        <authorList>
            <consortium name="US DOE Joint Genome Institute (JGI-PGF)"/>
            <person name="Walter F."/>
            <person name="Albersmeier A."/>
            <person name="Kalinowski J."/>
            <person name="Ruckert C."/>
        </authorList>
    </citation>
    <scope>NUCLEOTIDE SEQUENCE [LARGE SCALE GENOMIC DNA]</scope>
    <source>
        <strain evidence="2 3">CGMCC 1.7286</strain>
    </source>
</reference>
<dbReference type="PANTHER" id="PTHR33803">
    <property type="entry name" value="IS1478 TRANSPOSASE"/>
    <property type="match status" value="1"/>
</dbReference>
<evidence type="ECO:0000259" key="1">
    <source>
        <dbReference type="Pfam" id="PF13751"/>
    </source>
</evidence>
<evidence type="ECO:0000313" key="2">
    <source>
        <dbReference type="EMBL" id="GGO84064.1"/>
    </source>
</evidence>
<keyword evidence="3" id="KW-1185">Reference proteome</keyword>
<accession>A0A917ZJ98</accession>
<evidence type="ECO:0000313" key="3">
    <source>
        <dbReference type="Proteomes" id="UP000599578"/>
    </source>
</evidence>
<dbReference type="Proteomes" id="UP000599578">
    <property type="component" value="Unassembled WGS sequence"/>
</dbReference>
<organism evidence="2 3">
    <name type="scientific">Marinobacterium nitratireducens</name>
    <dbReference type="NCBI Taxonomy" id="518897"/>
    <lineage>
        <taxon>Bacteria</taxon>
        <taxon>Pseudomonadati</taxon>
        <taxon>Pseudomonadota</taxon>
        <taxon>Gammaproteobacteria</taxon>
        <taxon>Oceanospirillales</taxon>
        <taxon>Oceanospirillaceae</taxon>
        <taxon>Marinobacterium</taxon>
    </lineage>
</organism>
<dbReference type="EMBL" id="BMLT01000007">
    <property type="protein sequence ID" value="GGO84064.1"/>
    <property type="molecule type" value="Genomic_DNA"/>
</dbReference>
<dbReference type="PANTHER" id="PTHR33803:SF3">
    <property type="entry name" value="BLL1974 PROTEIN"/>
    <property type="match status" value="1"/>
</dbReference>
<comment type="caution">
    <text evidence="2">The sequence shown here is derived from an EMBL/GenBank/DDBJ whole genome shotgun (WGS) entry which is preliminary data.</text>
</comment>
<gene>
    <name evidence="2" type="ORF">GCM10011348_29440</name>
</gene>
<proteinExistence type="predicted"/>
<dbReference type="AlphaFoldDB" id="A0A917ZJ98"/>